<gene>
    <name evidence="1" type="ORF">SCLTRI_LOCUS8935</name>
</gene>
<accession>A0A8H2ZUN5</accession>
<dbReference type="EMBL" id="CAJHIA010000033">
    <property type="protein sequence ID" value="CAD6449142.1"/>
    <property type="molecule type" value="Genomic_DNA"/>
</dbReference>
<evidence type="ECO:0000313" key="2">
    <source>
        <dbReference type="Proteomes" id="UP000624404"/>
    </source>
</evidence>
<organism evidence="1 2">
    <name type="scientific">Sclerotinia trifoliorum</name>
    <dbReference type="NCBI Taxonomy" id="28548"/>
    <lineage>
        <taxon>Eukaryota</taxon>
        <taxon>Fungi</taxon>
        <taxon>Dikarya</taxon>
        <taxon>Ascomycota</taxon>
        <taxon>Pezizomycotina</taxon>
        <taxon>Leotiomycetes</taxon>
        <taxon>Helotiales</taxon>
        <taxon>Sclerotiniaceae</taxon>
        <taxon>Sclerotinia</taxon>
    </lineage>
</organism>
<dbReference type="Proteomes" id="UP000624404">
    <property type="component" value="Unassembled WGS sequence"/>
</dbReference>
<reference evidence="1" key="1">
    <citation type="submission" date="2020-10" db="EMBL/GenBank/DDBJ databases">
        <authorList>
            <person name="Kusch S."/>
        </authorList>
    </citation>
    <scope>NUCLEOTIDE SEQUENCE</scope>
    <source>
        <strain evidence="1">SwB9</strain>
    </source>
</reference>
<keyword evidence="2" id="KW-1185">Reference proteome</keyword>
<protein>
    <submittedName>
        <fullName evidence="1">1b42d6b5-7938-4a69-a42f-9deaf034bb30</fullName>
    </submittedName>
</protein>
<dbReference type="AlphaFoldDB" id="A0A8H2ZUN5"/>
<name>A0A8H2ZUN5_9HELO</name>
<proteinExistence type="predicted"/>
<comment type="caution">
    <text evidence="1">The sequence shown here is derived from an EMBL/GenBank/DDBJ whole genome shotgun (WGS) entry which is preliminary data.</text>
</comment>
<sequence length="238" mass="28065">MTLLLNLPLELFQEVLLQAVLVRSPIRALRLRLVCKKFSQQVQFVLFQRQLLDDCFFRYMMRLEWNHCEPATFWHSYFSQRTLNTENPPHVNFHVIGGRHYHVINHTRMIAERICEETDIDLKTAIEALCWLAMYQAYHFSDDTRQSGLTSDNLEADLFSAAAYLNLVPMTRRLLQADDCLEEGVETFFPSPIILPRWQEIQIYLNFSEIIFINTSLNRKEPTILQPENLESKNGRQN</sequence>
<evidence type="ECO:0000313" key="1">
    <source>
        <dbReference type="EMBL" id="CAD6449142.1"/>
    </source>
</evidence>
<dbReference type="OrthoDB" id="3554643at2759"/>